<sequence>MFTVTDTDKFLETILPVHSANIDAIYQKLLPTYYSLNTKKWKGLSKPKPGENELYDPFVKIAKAINEEVKCLSPHSKAIAGQWVNCSSMIPKSKNILAPAIRPDVAFVAKVTTRSMAKTKEEKEKVSILQVWWLHMLGFGEFKVSKTLDEMRKAVLQLANYVKQAFHEQLDRRFIIGFTLCLDKLNIYLFDRSGVVGTHQSINIHKNPTALIRLLAGYSMLSAEQLGWDPTMQLFSKQVSKPLDSYKFSWPKSINPETLYDTQWVIKIADEDYITIRALSITDAEIMCERATVIWEVVPYKDFSEKKLKKVFVLKQSWQRLPGQDPDESLETQPFEHFALKRAGYDNRLHKAEYVMSDPGQSNGIIQLVSTLRFIRHDLAGVNAKSSNLDKQPQQVATNSKESTHHSDTPASKETFSYESLFMRSGGGLEFHDKKLKSTSRIQTRILMDIRGWPIKYFKDLKELLRVFKDAVTDHSCLYYANVKPGIYGCLIDLDHAKVNKKDEYIDSLVNSHYNILEEETKSQDEIGFQQRVLSRSKHYVTRDSVLIASAAFVKEEDELIFKGTDEEAIEDRISYIFTQGANYLRSKSERYKLQSSKDKPLGPKDFSWDFAHKKRPVFDSHKPGDGFRTGTLPYMSHDIVSVTSKNAHDSVHDIESFFWVLIHIALIRGGPGGVRRIISNSDTEERLNHILTNYFDSEDPSKISAYKWTIFAEVSYEAAKLNLEEDLLNNFDPYFDPLKPFIREWWSVLKMAYEFKAYELWNIHDHTQKLFEEAIENLGPNPHADADLEAQQQWAQMTENEVLRRKKYQEDTKNTVEAHTFASDPNITPDKRAGVSRPQDPLDRSPPLKKKK</sequence>
<proteinExistence type="predicted"/>
<evidence type="ECO:0000256" key="1">
    <source>
        <dbReference type="SAM" id="MobiDB-lite"/>
    </source>
</evidence>
<evidence type="ECO:0000259" key="2">
    <source>
        <dbReference type="Pfam" id="PF17667"/>
    </source>
</evidence>
<evidence type="ECO:0000313" key="4">
    <source>
        <dbReference type="Proteomes" id="UP000054279"/>
    </source>
</evidence>
<feature type="region of interest" description="Disordered" evidence="1">
    <location>
        <begin position="809"/>
        <end position="853"/>
    </location>
</feature>
<dbReference type="Proteomes" id="UP000054279">
    <property type="component" value="Unassembled WGS sequence"/>
</dbReference>
<name>A0A0C9VG41_SPHS4</name>
<gene>
    <name evidence="3" type="ORF">M422DRAFT_778678</name>
</gene>
<accession>A0A0C9VG41</accession>
<dbReference type="Pfam" id="PF17667">
    <property type="entry name" value="Pkinase_fungal"/>
    <property type="match status" value="2"/>
</dbReference>
<dbReference type="PANTHER" id="PTHR38248:SF2">
    <property type="entry name" value="FUNK1 11"/>
    <property type="match status" value="1"/>
</dbReference>
<dbReference type="PANTHER" id="PTHR38248">
    <property type="entry name" value="FUNK1 6"/>
    <property type="match status" value="1"/>
</dbReference>
<feature type="compositionally biased region" description="Polar residues" evidence="1">
    <location>
        <begin position="386"/>
        <end position="401"/>
    </location>
</feature>
<protein>
    <recommendedName>
        <fullName evidence="2">Fungal-type protein kinase domain-containing protein</fullName>
    </recommendedName>
</protein>
<dbReference type="AlphaFoldDB" id="A0A0C9VG41"/>
<feature type="region of interest" description="Disordered" evidence="1">
    <location>
        <begin position="386"/>
        <end position="412"/>
    </location>
</feature>
<feature type="domain" description="Fungal-type protein kinase" evidence="2">
    <location>
        <begin position="118"/>
        <end position="480"/>
    </location>
</feature>
<dbReference type="EMBL" id="KN837110">
    <property type="protein sequence ID" value="KIJ45924.1"/>
    <property type="molecule type" value="Genomic_DNA"/>
</dbReference>
<dbReference type="HOGENOM" id="CLU_011606_0_0_1"/>
<reference evidence="3 4" key="1">
    <citation type="submission" date="2014-06" db="EMBL/GenBank/DDBJ databases">
        <title>Evolutionary Origins and Diversification of the Mycorrhizal Mutualists.</title>
        <authorList>
            <consortium name="DOE Joint Genome Institute"/>
            <consortium name="Mycorrhizal Genomics Consortium"/>
            <person name="Kohler A."/>
            <person name="Kuo A."/>
            <person name="Nagy L.G."/>
            <person name="Floudas D."/>
            <person name="Copeland A."/>
            <person name="Barry K.W."/>
            <person name="Cichocki N."/>
            <person name="Veneault-Fourrey C."/>
            <person name="LaButti K."/>
            <person name="Lindquist E.A."/>
            <person name="Lipzen A."/>
            <person name="Lundell T."/>
            <person name="Morin E."/>
            <person name="Murat C."/>
            <person name="Riley R."/>
            <person name="Ohm R."/>
            <person name="Sun H."/>
            <person name="Tunlid A."/>
            <person name="Henrissat B."/>
            <person name="Grigoriev I.V."/>
            <person name="Hibbett D.S."/>
            <person name="Martin F."/>
        </authorList>
    </citation>
    <scope>NUCLEOTIDE SEQUENCE [LARGE SCALE GENOMIC DNA]</scope>
    <source>
        <strain evidence="3 4">SS14</strain>
    </source>
</reference>
<feature type="domain" description="Fungal-type protein kinase" evidence="2">
    <location>
        <begin position="621"/>
        <end position="665"/>
    </location>
</feature>
<keyword evidence="4" id="KW-1185">Reference proteome</keyword>
<dbReference type="OrthoDB" id="2747778at2759"/>
<organism evidence="3 4">
    <name type="scientific">Sphaerobolus stellatus (strain SS14)</name>
    <dbReference type="NCBI Taxonomy" id="990650"/>
    <lineage>
        <taxon>Eukaryota</taxon>
        <taxon>Fungi</taxon>
        <taxon>Dikarya</taxon>
        <taxon>Basidiomycota</taxon>
        <taxon>Agaricomycotina</taxon>
        <taxon>Agaricomycetes</taxon>
        <taxon>Phallomycetidae</taxon>
        <taxon>Geastrales</taxon>
        <taxon>Sphaerobolaceae</taxon>
        <taxon>Sphaerobolus</taxon>
    </lineage>
</organism>
<evidence type="ECO:0000313" key="3">
    <source>
        <dbReference type="EMBL" id="KIJ45924.1"/>
    </source>
</evidence>
<dbReference type="InterPro" id="IPR040976">
    <property type="entry name" value="Pkinase_fungal"/>
</dbReference>